<protein>
    <submittedName>
        <fullName evidence="1">Uncharacterized protein</fullName>
    </submittedName>
</protein>
<dbReference type="AlphaFoldDB" id="A0A074Z4A7"/>
<dbReference type="EMBL" id="KL597065">
    <property type="protein sequence ID" value="KER20352.1"/>
    <property type="molecule type" value="Genomic_DNA"/>
</dbReference>
<evidence type="ECO:0000313" key="1">
    <source>
        <dbReference type="EMBL" id="KER20352.1"/>
    </source>
</evidence>
<dbReference type="RefSeq" id="XP_009175908.1">
    <property type="nucleotide sequence ID" value="XM_009177644.1"/>
</dbReference>
<reference evidence="1 2" key="1">
    <citation type="submission" date="2013-11" db="EMBL/GenBank/DDBJ databases">
        <title>Opisthorchis viverrini - life in the bile duct.</title>
        <authorList>
            <person name="Young N.D."/>
            <person name="Nagarajan N."/>
            <person name="Lin S.J."/>
            <person name="Korhonen P.K."/>
            <person name="Jex A.R."/>
            <person name="Hall R.S."/>
            <person name="Safavi-Hemami H."/>
            <person name="Kaewkong W."/>
            <person name="Bertrand D."/>
            <person name="Gao S."/>
            <person name="Seet Q."/>
            <person name="Wongkham S."/>
            <person name="Teh B.T."/>
            <person name="Wongkham C."/>
            <person name="Intapan P.M."/>
            <person name="Maleewong W."/>
            <person name="Yang X."/>
            <person name="Hu M."/>
            <person name="Wang Z."/>
            <person name="Hofmann A."/>
            <person name="Sternberg P.W."/>
            <person name="Tan P."/>
            <person name="Wang J."/>
            <person name="Gasser R.B."/>
        </authorList>
    </citation>
    <scope>NUCLEOTIDE SEQUENCE [LARGE SCALE GENOMIC DNA]</scope>
</reference>
<proteinExistence type="predicted"/>
<dbReference type="KEGG" id="ovi:T265_15340"/>
<dbReference type="OrthoDB" id="6228950at2759"/>
<keyword evidence="2" id="KW-1185">Reference proteome</keyword>
<evidence type="ECO:0000313" key="2">
    <source>
        <dbReference type="Proteomes" id="UP000054324"/>
    </source>
</evidence>
<feature type="non-terminal residue" evidence="1">
    <location>
        <position position="301"/>
    </location>
</feature>
<accession>A0A074Z4A7</accession>
<dbReference type="Proteomes" id="UP000054324">
    <property type="component" value="Unassembled WGS sequence"/>
</dbReference>
<gene>
    <name evidence="1" type="ORF">T265_15340</name>
</gene>
<dbReference type="GeneID" id="20329505"/>
<name>A0A074Z4A7_OPIVI</name>
<organism evidence="1 2">
    <name type="scientific">Opisthorchis viverrini</name>
    <name type="common">Southeast Asian liver fluke</name>
    <dbReference type="NCBI Taxonomy" id="6198"/>
    <lineage>
        <taxon>Eukaryota</taxon>
        <taxon>Metazoa</taxon>
        <taxon>Spiralia</taxon>
        <taxon>Lophotrochozoa</taxon>
        <taxon>Platyhelminthes</taxon>
        <taxon>Trematoda</taxon>
        <taxon>Digenea</taxon>
        <taxon>Opisthorchiida</taxon>
        <taxon>Opisthorchiata</taxon>
        <taxon>Opisthorchiidae</taxon>
        <taxon>Opisthorchis</taxon>
    </lineage>
</organism>
<dbReference type="CTD" id="20329505"/>
<sequence length="301" mass="34373">MGFDSAVKACATLGARIITIYNEEHSVEVPGTELSVTLRFDGSKYQKEESVHTKQRRAKCWIVGCSCRFRSHPSDYDWWRNYTDIMTQQIREGSTNGERTPMAFNICMPSIKDFRRFNSSCSAKNRSPLAPFRYPAALPTEGGTRAGVLPGCPYLDRSSQDALVGFESRTLRFKTICTRSPSFCSFLLFAATSFDSVAQQSDIGAVWVLFKTTNIIVIINSLTSVFNTDASLPYTHDLFERLIVKKRIKVEGKGAYFWCWAHSLMEVRVLRPKTRFLIFSLRINRHQPTRSMILRQWLSNT</sequence>